<evidence type="ECO:0000256" key="5">
    <source>
        <dbReference type="ARBA" id="ARBA00022741"/>
    </source>
</evidence>
<dbReference type="Pfam" id="PF00664">
    <property type="entry name" value="ABC_membrane"/>
    <property type="match status" value="1"/>
</dbReference>
<dbReference type="InterPro" id="IPR003439">
    <property type="entry name" value="ABC_transporter-like_ATP-bd"/>
</dbReference>
<dbReference type="InterPro" id="IPR003593">
    <property type="entry name" value="AAA+_ATPase"/>
</dbReference>
<feature type="transmembrane region" description="Helical" evidence="9">
    <location>
        <begin position="51"/>
        <end position="71"/>
    </location>
</feature>
<dbReference type="KEGG" id="eha:Ethha_2201"/>
<dbReference type="Gene3D" id="3.40.50.300">
    <property type="entry name" value="P-loop containing nucleotide triphosphate hydrolases"/>
    <property type="match status" value="1"/>
</dbReference>
<proteinExistence type="predicted"/>
<evidence type="ECO:0000313" key="12">
    <source>
        <dbReference type="EMBL" id="ADU27718.1"/>
    </source>
</evidence>
<dbReference type="PROSITE" id="PS50893">
    <property type="entry name" value="ABC_TRANSPORTER_2"/>
    <property type="match status" value="1"/>
</dbReference>
<feature type="transmembrane region" description="Helical" evidence="9">
    <location>
        <begin position="278"/>
        <end position="296"/>
    </location>
</feature>
<dbReference type="GO" id="GO:0005886">
    <property type="term" value="C:plasma membrane"/>
    <property type="evidence" value="ECO:0007669"/>
    <property type="project" value="UniProtKB-SubCell"/>
</dbReference>
<evidence type="ECO:0000259" key="11">
    <source>
        <dbReference type="PROSITE" id="PS50929"/>
    </source>
</evidence>
<dbReference type="InterPro" id="IPR027417">
    <property type="entry name" value="P-loop_NTPase"/>
</dbReference>
<evidence type="ECO:0000256" key="2">
    <source>
        <dbReference type="ARBA" id="ARBA00022448"/>
    </source>
</evidence>
<evidence type="ECO:0000256" key="1">
    <source>
        <dbReference type="ARBA" id="ARBA00004651"/>
    </source>
</evidence>
<sequence length="568" mass="61594">MWKLARYLRPYRRECILGPLFKLLEAIFELLLPTLMALMVNNGVARHDRAYVWHIGLLMAGMAVLGCASAFTCQFFAARASQGFGTVLRNDLFKHISSLSMRQMDAFGTETLTNRLTNDVTTLQTGAAMAIRLLVRAPFICIGAIVMALILNRQLALIVICATPIFALLLYLFTKYSTPLYRAYQKGLDHLAVVVRENLAGVRVIRAFAKVPQEKRRFADSNDSLTATALRLGRISALLNPLTTLVVDAAILFVLWFGGRMIGQGTLMKGEIIAFVNYITYILIAMVALSNLIILFTRCAASGRRVAELFAVQPDMEQAEGPVPEPDADAPAVELVHVDFSYGGGKALEDINLRVLCGQTVGIIGGTGSGKSTLVSLIARFYDTTGGEIRLGGVPIQKLPDDALRNLVCIAPQRTVLLTGTIAENIRMARRGATDTQVKAAAEIAQAVEFIEKMPQEYASRVERGGANLSGGQRQRIGVARAVLADADILILDDASSALDYGTDAHMRGALRRARAGRTTILVSQRAAAIRDADVILVLDNGRVAGFGTHETLQTGCPAYRDILATQA</sequence>
<dbReference type="Pfam" id="PF00005">
    <property type="entry name" value="ABC_tran"/>
    <property type="match status" value="1"/>
</dbReference>
<protein>
    <submittedName>
        <fullName evidence="12">ABC transporter related protein</fullName>
    </submittedName>
</protein>
<dbReference type="InterPro" id="IPR039421">
    <property type="entry name" value="Type_1_exporter"/>
</dbReference>
<accession>E6U438</accession>
<dbReference type="GO" id="GO:0015421">
    <property type="term" value="F:ABC-type oligopeptide transporter activity"/>
    <property type="evidence" value="ECO:0007669"/>
    <property type="project" value="TreeGrafter"/>
</dbReference>
<dbReference type="CDD" id="cd18548">
    <property type="entry name" value="ABC_6TM_Tm287_like"/>
    <property type="match status" value="1"/>
</dbReference>
<keyword evidence="2" id="KW-0813">Transport</keyword>
<dbReference type="Proteomes" id="UP000001551">
    <property type="component" value="Chromosome"/>
</dbReference>
<dbReference type="PANTHER" id="PTHR43394">
    <property type="entry name" value="ATP-DEPENDENT PERMEASE MDL1, MITOCHONDRIAL"/>
    <property type="match status" value="1"/>
</dbReference>
<evidence type="ECO:0000256" key="6">
    <source>
        <dbReference type="ARBA" id="ARBA00022840"/>
    </source>
</evidence>
<name>E6U438_ETHHY</name>
<feature type="domain" description="ABC transmembrane type-1" evidence="11">
    <location>
        <begin position="16"/>
        <end position="298"/>
    </location>
</feature>
<keyword evidence="3" id="KW-1003">Cell membrane</keyword>
<dbReference type="InterPro" id="IPR036640">
    <property type="entry name" value="ABC1_TM_sf"/>
</dbReference>
<feature type="transmembrane region" description="Helical" evidence="9">
    <location>
        <begin position="20"/>
        <end position="39"/>
    </location>
</feature>
<dbReference type="eggNOG" id="COG1132">
    <property type="taxonomic scope" value="Bacteria"/>
</dbReference>
<keyword evidence="7 9" id="KW-1133">Transmembrane helix</keyword>
<dbReference type="EMBL" id="CP002400">
    <property type="protein sequence ID" value="ADU27718.1"/>
    <property type="molecule type" value="Genomic_DNA"/>
</dbReference>
<dbReference type="HOGENOM" id="CLU_000604_84_3_9"/>
<evidence type="ECO:0000256" key="8">
    <source>
        <dbReference type="ARBA" id="ARBA00023136"/>
    </source>
</evidence>
<dbReference type="AlphaFoldDB" id="E6U438"/>
<keyword evidence="8 9" id="KW-0472">Membrane</keyword>
<keyword evidence="13" id="KW-1185">Reference proteome</keyword>
<evidence type="ECO:0000256" key="7">
    <source>
        <dbReference type="ARBA" id="ARBA00022989"/>
    </source>
</evidence>
<evidence type="ECO:0000256" key="9">
    <source>
        <dbReference type="SAM" id="Phobius"/>
    </source>
</evidence>
<dbReference type="FunFam" id="3.40.50.300:FF:000221">
    <property type="entry name" value="Multidrug ABC transporter ATP-binding protein"/>
    <property type="match status" value="1"/>
</dbReference>
<dbReference type="PROSITE" id="PS50929">
    <property type="entry name" value="ABC_TM1F"/>
    <property type="match status" value="1"/>
</dbReference>
<dbReference type="PROSITE" id="PS00211">
    <property type="entry name" value="ABC_TRANSPORTER_1"/>
    <property type="match status" value="1"/>
</dbReference>
<dbReference type="STRING" id="663278.Ethha_2201"/>
<evidence type="ECO:0000256" key="4">
    <source>
        <dbReference type="ARBA" id="ARBA00022692"/>
    </source>
</evidence>
<dbReference type="SMART" id="SM00382">
    <property type="entry name" value="AAA"/>
    <property type="match status" value="1"/>
</dbReference>
<feature type="transmembrane region" description="Helical" evidence="9">
    <location>
        <begin position="133"/>
        <end position="151"/>
    </location>
</feature>
<evidence type="ECO:0000313" key="13">
    <source>
        <dbReference type="Proteomes" id="UP000001551"/>
    </source>
</evidence>
<keyword evidence="4 9" id="KW-0812">Transmembrane</keyword>
<dbReference type="SUPFAM" id="SSF90123">
    <property type="entry name" value="ABC transporter transmembrane region"/>
    <property type="match status" value="1"/>
</dbReference>
<evidence type="ECO:0000259" key="10">
    <source>
        <dbReference type="PROSITE" id="PS50893"/>
    </source>
</evidence>
<keyword evidence="6" id="KW-0067">ATP-binding</keyword>
<reference evidence="12 13" key="1">
    <citation type="submission" date="2010-12" db="EMBL/GenBank/DDBJ databases">
        <title>Complete sequence of Ethanoligenens harbinense YUAN-3.</title>
        <authorList>
            <person name="Lucas S."/>
            <person name="Copeland A."/>
            <person name="Lapidus A."/>
            <person name="Cheng J.-F."/>
            <person name="Bruce D."/>
            <person name="Goodwin L."/>
            <person name="Pitluck S."/>
            <person name="Chertkov O."/>
            <person name="Misra M."/>
            <person name="Detter J.C."/>
            <person name="Han C."/>
            <person name="Tapia R."/>
            <person name="Land M."/>
            <person name="Hauser L."/>
            <person name="Jeffries C."/>
            <person name="Kyrpides N."/>
            <person name="Ivanova N."/>
            <person name="Mikhailova N."/>
            <person name="Wang A."/>
            <person name="Mouttaki H."/>
            <person name="He Z."/>
            <person name="Zhou J."/>
            <person name="Hemme C.L."/>
            <person name="Woyke T."/>
        </authorList>
    </citation>
    <scope>NUCLEOTIDE SEQUENCE [LARGE SCALE GENOMIC DNA]</scope>
    <source>
        <strain evidence="13">DSM 18485 / JCM 12961 / CGMCC 1.5033 / YUAN-3</strain>
    </source>
</reference>
<dbReference type="RefSeq" id="WP_013486066.1">
    <property type="nucleotide sequence ID" value="NC_014828.1"/>
</dbReference>
<dbReference type="Gene3D" id="1.20.1560.10">
    <property type="entry name" value="ABC transporter type 1, transmembrane domain"/>
    <property type="match status" value="1"/>
</dbReference>
<feature type="transmembrane region" description="Helical" evidence="9">
    <location>
        <begin position="157"/>
        <end position="174"/>
    </location>
</feature>
<evidence type="ECO:0000256" key="3">
    <source>
        <dbReference type="ARBA" id="ARBA00022475"/>
    </source>
</evidence>
<comment type="subcellular location">
    <subcellularLocation>
        <location evidence="1">Cell membrane</location>
        <topology evidence="1">Multi-pass membrane protein</topology>
    </subcellularLocation>
</comment>
<dbReference type="InterPro" id="IPR017871">
    <property type="entry name" value="ABC_transporter-like_CS"/>
</dbReference>
<dbReference type="SUPFAM" id="SSF52540">
    <property type="entry name" value="P-loop containing nucleoside triphosphate hydrolases"/>
    <property type="match status" value="1"/>
</dbReference>
<dbReference type="PANTHER" id="PTHR43394:SF1">
    <property type="entry name" value="ATP-BINDING CASSETTE SUB-FAMILY B MEMBER 10, MITOCHONDRIAL"/>
    <property type="match status" value="1"/>
</dbReference>
<dbReference type="InterPro" id="IPR011527">
    <property type="entry name" value="ABC1_TM_dom"/>
</dbReference>
<dbReference type="GO" id="GO:0005524">
    <property type="term" value="F:ATP binding"/>
    <property type="evidence" value="ECO:0007669"/>
    <property type="project" value="UniProtKB-KW"/>
</dbReference>
<feature type="domain" description="ABC transporter" evidence="10">
    <location>
        <begin position="333"/>
        <end position="566"/>
    </location>
</feature>
<gene>
    <name evidence="12" type="ordered locus">Ethha_2201</name>
</gene>
<feature type="transmembrane region" description="Helical" evidence="9">
    <location>
        <begin position="238"/>
        <end position="258"/>
    </location>
</feature>
<dbReference type="GO" id="GO:0016887">
    <property type="term" value="F:ATP hydrolysis activity"/>
    <property type="evidence" value="ECO:0007669"/>
    <property type="project" value="InterPro"/>
</dbReference>
<organism evidence="12 13">
    <name type="scientific">Ethanoligenens harbinense (strain DSM 18485 / JCM 12961 / CGMCC 1.5033 / YUAN-3)</name>
    <dbReference type="NCBI Taxonomy" id="663278"/>
    <lineage>
        <taxon>Bacteria</taxon>
        <taxon>Bacillati</taxon>
        <taxon>Bacillota</taxon>
        <taxon>Clostridia</taxon>
        <taxon>Eubacteriales</taxon>
        <taxon>Oscillospiraceae</taxon>
        <taxon>Ethanoligenens</taxon>
    </lineage>
</organism>
<keyword evidence="5" id="KW-0547">Nucleotide-binding</keyword>